<keyword evidence="1" id="KW-0863">Zinc-finger</keyword>
<evidence type="ECO:0000313" key="5">
    <source>
        <dbReference type="Proteomes" id="UP000788993"/>
    </source>
</evidence>
<accession>A0A9P8PEX4</accession>
<dbReference type="Proteomes" id="UP000788993">
    <property type="component" value="Unassembled WGS sequence"/>
</dbReference>
<comment type="caution">
    <text evidence="4">The sequence shown here is derived from an EMBL/GenBank/DDBJ whole genome shotgun (WGS) entry which is preliminary data.</text>
</comment>
<dbReference type="GO" id="GO:0006355">
    <property type="term" value="P:regulation of DNA-templated transcription"/>
    <property type="evidence" value="ECO:0007669"/>
    <property type="project" value="InterPro"/>
</dbReference>
<evidence type="ECO:0000313" key="4">
    <source>
        <dbReference type="EMBL" id="KAH3670032.1"/>
    </source>
</evidence>
<dbReference type="EMBL" id="JAEUBD010000983">
    <property type="protein sequence ID" value="KAH3670032.1"/>
    <property type="molecule type" value="Genomic_DNA"/>
</dbReference>
<dbReference type="PROSITE" id="PS00028">
    <property type="entry name" value="ZINC_FINGER_C2H2_1"/>
    <property type="match status" value="1"/>
</dbReference>
<evidence type="ECO:0000259" key="3">
    <source>
        <dbReference type="PROSITE" id="PS50157"/>
    </source>
</evidence>
<feature type="region of interest" description="Disordered" evidence="2">
    <location>
        <begin position="108"/>
        <end position="188"/>
    </location>
</feature>
<sequence length="310" mass="35890">MPTFLSDLSALCPSKYKHVTFLNAHLTLQIFLSTMTSSFERPPKLLLPPMQQREEIPSLRNLNLPTPVVSNYHLPPMPLSDHNNTSPYRRLSFQNTLHYYPPPMDKYPSFPPPLKMQSPQTLSPLAHLPQTPSADSVRGPAHLPSPYPAQPMSANRSLTYHTPLSQPPKDRGSPPSEANKRKRRKAHEVVRLYKCNHESCQKAYGTLNHLNSHIVLQKHGQKRSPSEFKELREELKRKRKLEKASSRLNEREKQQNVIYSQIQNDHDHERARDGQSHKTSAPKDRYYVLNMLPPLHRPKYSPLYDQPRLY</sequence>
<reference evidence="4" key="2">
    <citation type="submission" date="2021-01" db="EMBL/GenBank/DDBJ databases">
        <authorList>
            <person name="Schikora-Tamarit M.A."/>
        </authorList>
    </citation>
    <scope>NUCLEOTIDE SEQUENCE</scope>
    <source>
        <strain evidence="4">NCAIM Y.01608</strain>
    </source>
</reference>
<dbReference type="AlphaFoldDB" id="A0A9P8PEX4"/>
<feature type="compositionally biased region" description="Basic and acidic residues" evidence="2">
    <location>
        <begin position="264"/>
        <end position="284"/>
    </location>
</feature>
<keyword evidence="1" id="KW-0479">Metal-binding</keyword>
<keyword evidence="5" id="KW-1185">Reference proteome</keyword>
<dbReference type="Gene3D" id="3.30.160.60">
    <property type="entry name" value="Classic Zinc Finger"/>
    <property type="match status" value="1"/>
</dbReference>
<organism evidence="4 5">
    <name type="scientific">Ogataea polymorpha</name>
    <dbReference type="NCBI Taxonomy" id="460523"/>
    <lineage>
        <taxon>Eukaryota</taxon>
        <taxon>Fungi</taxon>
        <taxon>Dikarya</taxon>
        <taxon>Ascomycota</taxon>
        <taxon>Saccharomycotina</taxon>
        <taxon>Pichiomycetes</taxon>
        <taxon>Pichiales</taxon>
        <taxon>Pichiaceae</taxon>
        <taxon>Ogataea</taxon>
    </lineage>
</organism>
<keyword evidence="1" id="KW-0862">Zinc</keyword>
<proteinExistence type="predicted"/>
<feature type="domain" description="C2H2-type" evidence="3">
    <location>
        <begin position="193"/>
        <end position="224"/>
    </location>
</feature>
<protein>
    <recommendedName>
        <fullName evidence="3">C2H2-type domain-containing protein</fullName>
    </recommendedName>
</protein>
<feature type="region of interest" description="Disordered" evidence="2">
    <location>
        <begin position="262"/>
        <end position="284"/>
    </location>
</feature>
<dbReference type="PANTHER" id="PTHR36167:SF3">
    <property type="entry name" value="C2H2 FINGER DOMAIN TRANSCRIPTION FACTOR (EUROFUNG)-RELATED"/>
    <property type="match status" value="1"/>
</dbReference>
<feature type="compositionally biased region" description="Polar residues" evidence="2">
    <location>
        <begin position="152"/>
        <end position="164"/>
    </location>
</feature>
<dbReference type="InterPro" id="IPR039327">
    <property type="entry name" value="CON7-like"/>
</dbReference>
<name>A0A9P8PEX4_9ASCO</name>
<gene>
    <name evidence="4" type="ORF">OGATHE_002845</name>
</gene>
<dbReference type="PROSITE" id="PS50157">
    <property type="entry name" value="ZINC_FINGER_C2H2_2"/>
    <property type="match status" value="1"/>
</dbReference>
<dbReference type="InterPro" id="IPR013087">
    <property type="entry name" value="Znf_C2H2_type"/>
</dbReference>
<evidence type="ECO:0000256" key="1">
    <source>
        <dbReference type="PROSITE-ProRule" id="PRU00042"/>
    </source>
</evidence>
<dbReference type="GO" id="GO:0008270">
    <property type="term" value="F:zinc ion binding"/>
    <property type="evidence" value="ECO:0007669"/>
    <property type="project" value="UniProtKB-KW"/>
</dbReference>
<reference evidence="4" key="1">
    <citation type="journal article" date="2021" name="Open Biol.">
        <title>Shared evolutionary footprints suggest mitochondrial oxidative damage underlies multiple complex I losses in fungi.</title>
        <authorList>
            <person name="Schikora-Tamarit M.A."/>
            <person name="Marcet-Houben M."/>
            <person name="Nosek J."/>
            <person name="Gabaldon T."/>
        </authorList>
    </citation>
    <scope>NUCLEOTIDE SEQUENCE</scope>
    <source>
        <strain evidence="4">NCAIM Y.01608</strain>
    </source>
</reference>
<dbReference type="PANTHER" id="PTHR36167">
    <property type="entry name" value="C2H2 FINGER DOMAIN TRANSCRIPTION FACTOR (EUROFUNG)-RELATED"/>
    <property type="match status" value="1"/>
</dbReference>
<evidence type="ECO:0000256" key="2">
    <source>
        <dbReference type="SAM" id="MobiDB-lite"/>
    </source>
</evidence>